<organism evidence="6 7">
    <name type="scientific">Candidatus Schekmanbacteria bacterium GWA2_38_11</name>
    <dbReference type="NCBI Taxonomy" id="1817876"/>
    <lineage>
        <taxon>Bacteria</taxon>
        <taxon>Candidatus Schekmaniibacteriota</taxon>
    </lineage>
</organism>
<reference evidence="6 7" key="1">
    <citation type="journal article" date="2016" name="Nat. Commun.">
        <title>Thousands of microbial genomes shed light on interconnected biogeochemical processes in an aquifer system.</title>
        <authorList>
            <person name="Anantharaman K."/>
            <person name="Brown C.T."/>
            <person name="Hug L.A."/>
            <person name="Sharon I."/>
            <person name="Castelle C.J."/>
            <person name="Probst A.J."/>
            <person name="Thomas B.C."/>
            <person name="Singh A."/>
            <person name="Wilkins M.J."/>
            <person name="Karaoz U."/>
            <person name="Brodie E.L."/>
            <person name="Williams K.H."/>
            <person name="Hubbard S.S."/>
            <person name="Banfield J.F."/>
        </authorList>
    </citation>
    <scope>NUCLEOTIDE SEQUENCE [LARGE SCALE GENOMIC DNA]</scope>
</reference>
<feature type="transmembrane region" description="Helical" evidence="4">
    <location>
        <begin position="257"/>
        <end position="276"/>
    </location>
</feature>
<evidence type="ECO:0000313" key="6">
    <source>
        <dbReference type="EMBL" id="OGL42460.1"/>
    </source>
</evidence>
<evidence type="ECO:0000256" key="3">
    <source>
        <dbReference type="ARBA" id="ARBA00022679"/>
    </source>
</evidence>
<protein>
    <recommendedName>
        <fullName evidence="5">Glycosyltransferase 2-like domain-containing protein</fullName>
    </recommendedName>
</protein>
<dbReference type="Pfam" id="PF00535">
    <property type="entry name" value="Glycos_transf_2"/>
    <property type="match status" value="1"/>
</dbReference>
<accession>A0A1F7RMA8</accession>
<dbReference type="InterPro" id="IPR029044">
    <property type="entry name" value="Nucleotide-diphossugar_trans"/>
</dbReference>
<keyword evidence="4" id="KW-0812">Transmembrane</keyword>
<gene>
    <name evidence="6" type="ORF">A2042_06475</name>
</gene>
<dbReference type="GO" id="GO:0016757">
    <property type="term" value="F:glycosyltransferase activity"/>
    <property type="evidence" value="ECO:0007669"/>
    <property type="project" value="UniProtKB-KW"/>
</dbReference>
<evidence type="ECO:0000259" key="5">
    <source>
        <dbReference type="Pfam" id="PF00535"/>
    </source>
</evidence>
<dbReference type="EMBL" id="MGDB01000046">
    <property type="protein sequence ID" value="OGL42460.1"/>
    <property type="molecule type" value="Genomic_DNA"/>
</dbReference>
<comment type="similarity">
    <text evidence="1">Belongs to the glycosyltransferase 2 family.</text>
</comment>
<sequence>MEEYDKIGIVLLNYNNSTLDTLECVNALIKSGCAQEQIFILDNDSEKKYKDILIKHIPGKVVMSFNPVNSGFAKGCNIGIKYFLNRENISYILLLNNDTIVPVNFLKDLITPFLHLDPTVGIVSPLIYYNTDKNQVWYGGVNYIPSIGCYTHNTDKNKIPINGYVDTNVTTGCCMLFRKTLIEKVGFLDEDYFMYFEDVDFSLKVRRAGFRILLNVDAHIFHKVGTSSEKVSFEKTQYAFKSYKLFIRKNYSSFKRLFYMVMAYIAYIHGGIKLILNRRTGESIIIFKVLFQSICK</sequence>
<keyword evidence="3" id="KW-0808">Transferase</keyword>
<proteinExistence type="inferred from homology"/>
<dbReference type="AlphaFoldDB" id="A0A1F7RMA8"/>
<dbReference type="InterPro" id="IPR001173">
    <property type="entry name" value="Glyco_trans_2-like"/>
</dbReference>
<keyword evidence="4" id="KW-0472">Membrane</keyword>
<dbReference type="Gene3D" id="3.90.550.10">
    <property type="entry name" value="Spore Coat Polysaccharide Biosynthesis Protein SpsA, Chain A"/>
    <property type="match status" value="1"/>
</dbReference>
<dbReference type="SUPFAM" id="SSF53448">
    <property type="entry name" value="Nucleotide-diphospho-sugar transferases"/>
    <property type="match status" value="1"/>
</dbReference>
<dbReference type="PANTHER" id="PTHR43179:SF12">
    <property type="entry name" value="GALACTOFURANOSYLTRANSFERASE GLFT2"/>
    <property type="match status" value="1"/>
</dbReference>
<keyword evidence="4" id="KW-1133">Transmembrane helix</keyword>
<keyword evidence="2" id="KW-0328">Glycosyltransferase</keyword>
<feature type="domain" description="Glycosyltransferase 2-like" evidence="5">
    <location>
        <begin position="11"/>
        <end position="185"/>
    </location>
</feature>
<evidence type="ECO:0000313" key="7">
    <source>
        <dbReference type="Proteomes" id="UP000178526"/>
    </source>
</evidence>
<evidence type="ECO:0000256" key="2">
    <source>
        <dbReference type="ARBA" id="ARBA00022676"/>
    </source>
</evidence>
<dbReference type="CDD" id="cd04186">
    <property type="entry name" value="GT_2_like_c"/>
    <property type="match status" value="1"/>
</dbReference>
<name>A0A1F7RMA8_9BACT</name>
<dbReference type="PANTHER" id="PTHR43179">
    <property type="entry name" value="RHAMNOSYLTRANSFERASE WBBL"/>
    <property type="match status" value="1"/>
</dbReference>
<evidence type="ECO:0000256" key="4">
    <source>
        <dbReference type="SAM" id="Phobius"/>
    </source>
</evidence>
<dbReference type="Proteomes" id="UP000178526">
    <property type="component" value="Unassembled WGS sequence"/>
</dbReference>
<comment type="caution">
    <text evidence="6">The sequence shown here is derived from an EMBL/GenBank/DDBJ whole genome shotgun (WGS) entry which is preliminary data.</text>
</comment>
<evidence type="ECO:0000256" key="1">
    <source>
        <dbReference type="ARBA" id="ARBA00006739"/>
    </source>
</evidence>